<evidence type="ECO:0000259" key="1">
    <source>
        <dbReference type="PROSITE" id="PS51737"/>
    </source>
</evidence>
<dbReference type="GO" id="GO:0000150">
    <property type="term" value="F:DNA strand exchange activity"/>
    <property type="evidence" value="ECO:0007669"/>
    <property type="project" value="InterPro"/>
</dbReference>
<dbReference type="AlphaFoldDB" id="C0CS10"/>
<dbReference type="Proteomes" id="UP000003100">
    <property type="component" value="Unassembled WGS sequence"/>
</dbReference>
<dbReference type="EMBL" id="ACBZ01000195">
    <property type="protein sequence ID" value="EEG47463.1"/>
    <property type="molecule type" value="Genomic_DNA"/>
</dbReference>
<proteinExistence type="predicted"/>
<dbReference type="PATRIC" id="fig|476272.21.peg.355"/>
<organism evidence="2 3">
    <name type="scientific">Blautia hydrogenotrophica (strain DSM 10507 / JCM 14656 / S5a33)</name>
    <name type="common">Ruminococcus hydrogenotrophicus</name>
    <dbReference type="NCBI Taxonomy" id="476272"/>
    <lineage>
        <taxon>Bacteria</taxon>
        <taxon>Bacillati</taxon>
        <taxon>Bacillota</taxon>
        <taxon>Clostridia</taxon>
        <taxon>Lachnospirales</taxon>
        <taxon>Lachnospiraceae</taxon>
        <taxon>Blautia</taxon>
    </lineage>
</organism>
<dbReference type="InterPro" id="IPR006119">
    <property type="entry name" value="Resolv_N"/>
</dbReference>
<dbReference type="InterPro" id="IPR050639">
    <property type="entry name" value="SSR_resolvase"/>
</dbReference>
<dbReference type="PANTHER" id="PTHR30461">
    <property type="entry name" value="DNA-INVERTASE FROM LAMBDOID PROPHAGE"/>
    <property type="match status" value="1"/>
</dbReference>
<dbReference type="GeneID" id="86823435"/>
<dbReference type="Pfam" id="PF13408">
    <property type="entry name" value="Zn_ribbon_recom"/>
    <property type="match status" value="1"/>
</dbReference>
<dbReference type="Pfam" id="PF07508">
    <property type="entry name" value="Recombinase"/>
    <property type="match status" value="1"/>
</dbReference>
<dbReference type="SMART" id="SM00857">
    <property type="entry name" value="Resolvase"/>
    <property type="match status" value="1"/>
</dbReference>
<name>C0CS10_BLAHS</name>
<dbReference type="Gene3D" id="3.90.1750.20">
    <property type="entry name" value="Putative Large Serine Recombinase, Chain B, Domain 2"/>
    <property type="match status" value="1"/>
</dbReference>
<gene>
    <name evidence="2" type="ORF">RUMHYD_03676</name>
</gene>
<dbReference type="Pfam" id="PF00239">
    <property type="entry name" value="Resolvase"/>
    <property type="match status" value="1"/>
</dbReference>
<protein>
    <recommendedName>
        <fullName evidence="1">Recombinase domain-containing protein</fullName>
    </recommendedName>
</protein>
<dbReference type="InterPro" id="IPR011109">
    <property type="entry name" value="DNA_bind_recombinase_dom"/>
</dbReference>
<dbReference type="Gene3D" id="3.40.50.1390">
    <property type="entry name" value="Resolvase, N-terminal catalytic domain"/>
    <property type="match status" value="1"/>
</dbReference>
<dbReference type="InterPro" id="IPR036162">
    <property type="entry name" value="Resolvase-like_N_sf"/>
</dbReference>
<dbReference type="GO" id="GO:0003677">
    <property type="term" value="F:DNA binding"/>
    <property type="evidence" value="ECO:0007669"/>
    <property type="project" value="InterPro"/>
</dbReference>
<dbReference type="PROSITE" id="PS51737">
    <property type="entry name" value="RECOMBINASE_DNA_BIND"/>
    <property type="match status" value="1"/>
</dbReference>
<dbReference type="RefSeq" id="WP_005952232.1">
    <property type="nucleotide sequence ID" value="NZ_CP136423.1"/>
</dbReference>
<dbReference type="InterPro" id="IPR038109">
    <property type="entry name" value="DNA_bind_recomb_sf"/>
</dbReference>
<reference evidence="2 3" key="1">
    <citation type="submission" date="2009-01" db="EMBL/GenBank/DDBJ databases">
        <authorList>
            <person name="Fulton L."/>
            <person name="Clifton S."/>
            <person name="Fulton B."/>
            <person name="Xu J."/>
            <person name="Minx P."/>
            <person name="Pepin K.H."/>
            <person name="Johnson M."/>
            <person name="Bhonagiri V."/>
            <person name="Nash W.E."/>
            <person name="Mardis E.R."/>
            <person name="Wilson R.K."/>
        </authorList>
    </citation>
    <scope>NUCLEOTIDE SEQUENCE [LARGE SCALE GENOMIC DNA]</scope>
    <source>
        <strain evidence="3">DSM 10507 / JCM 14656 / S5a33</strain>
    </source>
</reference>
<dbReference type="eggNOG" id="COG1961">
    <property type="taxonomic scope" value="Bacteria"/>
</dbReference>
<dbReference type="PANTHER" id="PTHR30461:SF23">
    <property type="entry name" value="DNA RECOMBINASE-RELATED"/>
    <property type="match status" value="1"/>
</dbReference>
<keyword evidence="3" id="KW-1185">Reference proteome</keyword>
<evidence type="ECO:0000313" key="2">
    <source>
        <dbReference type="EMBL" id="EEG47463.1"/>
    </source>
</evidence>
<accession>C0CS10</accession>
<reference evidence="2 3" key="2">
    <citation type="submission" date="2009-02" db="EMBL/GenBank/DDBJ databases">
        <title>Draft genome sequence of Blautia hydrogenotrophica DSM 10507 (Ruminococcus hydrogenotrophicus DSM 10507).</title>
        <authorList>
            <person name="Sudarsanam P."/>
            <person name="Ley R."/>
            <person name="Guruge J."/>
            <person name="Turnbaugh P.J."/>
            <person name="Mahowald M."/>
            <person name="Liep D."/>
            <person name="Gordon J."/>
        </authorList>
    </citation>
    <scope>NUCLEOTIDE SEQUENCE [LARGE SCALE GENOMIC DNA]</scope>
    <source>
        <strain evidence="3">DSM 10507 / JCM 14656 / S5a33</strain>
    </source>
</reference>
<dbReference type="SUPFAM" id="SSF53041">
    <property type="entry name" value="Resolvase-like"/>
    <property type="match status" value="1"/>
</dbReference>
<comment type="caution">
    <text evidence="2">The sequence shown here is derived from an EMBL/GenBank/DDBJ whole genome shotgun (WGS) entry which is preliminary data.</text>
</comment>
<sequence>MTYIHQTSISYSDSSAPKVWRIGKYIRLSRDDGNSESESITNQRKILDEQIAACFDGSCFVTDEYIDDGRTGTSDDTRPEFMRLTSDVKNGRINCIVTKNLSRAFRNSANQGKFLEEFIPLYNTRFISLYEPRIDTYLNPEVVHSLEVSITGFINEQYAYKTSLDVRRTFDTKRKSGEFIGAFAPYGYLKDPVDKNHLVVDPEAAKVVKDIFHWFADDGMSKRGIVLKLNEMGISNPTIHKRRQGLNYWNPQIYNNDGLWSEKTVHDILRNRTYTGCLVQGRQKVLSYKLHRRVQLPEKDWYIVKDVHVPIVSPALFEKAQARSRLNTRTAPGQTQVHLFSGLLRCADCQKSMTRKTSKNNVYYCCSTYTRKSKFKCTRHSIHEDRLKEAVLFTLQKQIELLVNLHQILKTIEIASNSSSEATQIDNQLLSQNKELKKLSTVQDQLHLDLYAGILSSDDYTRLYTRLKDRSCQLQKSISALKERSVSLKNSASPYLDNFLSTKNISKLEHSLLTELIHSIQVHENGKVTINFRFSDPFPSNEI</sequence>
<dbReference type="InterPro" id="IPR025827">
    <property type="entry name" value="Zn_ribbon_recom_dom"/>
</dbReference>
<feature type="domain" description="Recombinase" evidence="1">
    <location>
        <begin position="185"/>
        <end position="330"/>
    </location>
</feature>
<dbReference type="HOGENOM" id="CLU_010686_18_2_9"/>
<evidence type="ECO:0000313" key="3">
    <source>
        <dbReference type="Proteomes" id="UP000003100"/>
    </source>
</evidence>